<dbReference type="OrthoDB" id="9808367at2"/>
<evidence type="ECO:0000313" key="7">
    <source>
        <dbReference type="EMBL" id="PXX46310.1"/>
    </source>
</evidence>
<dbReference type="Proteomes" id="UP000248395">
    <property type="component" value="Unassembled WGS sequence"/>
</dbReference>
<accession>A0A318JG52</accession>
<dbReference type="GO" id="GO:0004407">
    <property type="term" value="F:histone deacetylase activity"/>
    <property type="evidence" value="ECO:0007669"/>
    <property type="project" value="TreeGrafter"/>
</dbReference>
<dbReference type="InterPro" id="IPR023696">
    <property type="entry name" value="Ureohydrolase_dom_sf"/>
</dbReference>
<name>A0A318JG52_9NEIS</name>
<evidence type="ECO:0000259" key="6">
    <source>
        <dbReference type="Pfam" id="PF00850"/>
    </source>
</evidence>
<dbReference type="InterPro" id="IPR000286">
    <property type="entry name" value="HDACs"/>
</dbReference>
<dbReference type="GO" id="GO:0040029">
    <property type="term" value="P:epigenetic regulation of gene expression"/>
    <property type="evidence" value="ECO:0007669"/>
    <property type="project" value="TreeGrafter"/>
</dbReference>
<keyword evidence="5" id="KW-0862">Zinc</keyword>
<dbReference type="PANTHER" id="PTHR10625">
    <property type="entry name" value="HISTONE DEACETYLASE HDAC1-RELATED"/>
    <property type="match status" value="1"/>
</dbReference>
<proteinExistence type="inferred from homology"/>
<dbReference type="AlphaFoldDB" id="A0A318JG52"/>
<comment type="similarity">
    <text evidence="2">Belongs to the histone deacetylase family.</text>
</comment>
<dbReference type="EMBL" id="QJKC01000009">
    <property type="protein sequence ID" value="PXX46310.1"/>
    <property type="molecule type" value="Genomic_DNA"/>
</dbReference>
<feature type="domain" description="Histone deacetylase" evidence="6">
    <location>
        <begin position="28"/>
        <end position="337"/>
    </location>
</feature>
<evidence type="ECO:0000256" key="5">
    <source>
        <dbReference type="ARBA" id="ARBA00022833"/>
    </source>
</evidence>
<evidence type="ECO:0000256" key="1">
    <source>
        <dbReference type="ARBA" id="ARBA00001947"/>
    </source>
</evidence>
<evidence type="ECO:0000313" key="8">
    <source>
        <dbReference type="Proteomes" id="UP000248395"/>
    </source>
</evidence>
<dbReference type="Pfam" id="PF00850">
    <property type="entry name" value="Hist_deacetyl"/>
    <property type="match status" value="1"/>
</dbReference>
<dbReference type="CDD" id="cd10001">
    <property type="entry name" value="HDAC_classII_APAH"/>
    <property type="match status" value="1"/>
</dbReference>
<evidence type="ECO:0000256" key="3">
    <source>
        <dbReference type="ARBA" id="ARBA00022723"/>
    </source>
</evidence>
<keyword evidence="4" id="KW-0378">Hydrolase</keyword>
<dbReference type="GO" id="GO:0016787">
    <property type="term" value="F:hydrolase activity"/>
    <property type="evidence" value="ECO:0007669"/>
    <property type="project" value="UniProtKB-KW"/>
</dbReference>
<dbReference type="InterPro" id="IPR023801">
    <property type="entry name" value="His_deacetylse_dom"/>
</dbReference>
<dbReference type="PANTHER" id="PTHR10625:SF17">
    <property type="entry name" value="HISTONE DEACETYLASE 8"/>
    <property type="match status" value="1"/>
</dbReference>
<evidence type="ECO:0000256" key="2">
    <source>
        <dbReference type="ARBA" id="ARBA00005947"/>
    </source>
</evidence>
<evidence type="ECO:0000256" key="4">
    <source>
        <dbReference type="ARBA" id="ARBA00022801"/>
    </source>
</evidence>
<reference evidence="7 8" key="1">
    <citation type="submission" date="2018-05" db="EMBL/GenBank/DDBJ databases">
        <title>Genomic Encyclopedia of Type Strains, Phase IV (KMG-IV): sequencing the most valuable type-strain genomes for metagenomic binning, comparative biology and taxonomic classification.</title>
        <authorList>
            <person name="Goeker M."/>
        </authorList>
    </citation>
    <scope>NUCLEOTIDE SEQUENCE [LARGE SCALE GENOMIC DNA]</scope>
    <source>
        <strain evidence="7 8">DSM 25134</strain>
    </source>
</reference>
<keyword evidence="8" id="KW-1185">Reference proteome</keyword>
<comment type="cofactor">
    <cofactor evidence="1">
        <name>Zn(2+)</name>
        <dbReference type="ChEBI" id="CHEBI:29105"/>
    </cofactor>
</comment>
<dbReference type="PRINTS" id="PR01270">
    <property type="entry name" value="HDASUPER"/>
</dbReference>
<protein>
    <submittedName>
        <fullName evidence="7">Acetoin utilization deacetylase AcuC-like enzyme</fullName>
    </submittedName>
</protein>
<dbReference type="Gene3D" id="3.40.800.20">
    <property type="entry name" value="Histone deacetylase domain"/>
    <property type="match status" value="1"/>
</dbReference>
<organism evidence="7 8">
    <name type="scientific">Aquitalea magnusonii</name>
    <dbReference type="NCBI Taxonomy" id="332411"/>
    <lineage>
        <taxon>Bacteria</taxon>
        <taxon>Pseudomonadati</taxon>
        <taxon>Pseudomonadota</taxon>
        <taxon>Betaproteobacteria</taxon>
        <taxon>Neisseriales</taxon>
        <taxon>Chromobacteriaceae</taxon>
        <taxon>Aquitalea</taxon>
    </lineage>
</organism>
<dbReference type="RefSeq" id="WP_059287329.1">
    <property type="nucleotide sequence ID" value="NZ_LNQU01000193.1"/>
</dbReference>
<gene>
    <name evidence="7" type="ORF">DFR38_109152</name>
</gene>
<keyword evidence="3" id="KW-0479">Metal-binding</keyword>
<sequence>MLTIYSDDHHLHHGNAELIDGTLKPCFEMPSRADMVLQRVRQTGLGDIIAPTEHGLQPLLRVHDAGYVRFLEQAWSLWQAEGRNHDALPLVWPVRGLRTDRIPQDIDGLMGYYSFDAGVPITAGTWQAIRSSANVALSGLDAMLATGHSTFALCRPPGHHAAADYMGGYCYLNNAAIAAQAMLDRGAKRVAILDVDYHHGNGTQSIFYQRSDVQFLSLHGDPMVEYPYFLGHADETGEGAGLGFNHNYPLAHGTDWSHYGPALADACSKIAAYAPDALVVSLGVDTFEQDPISRFKLKNADYLRMGEVIGGLGLPTLFVMEGGYAVEDIGVNAVNVLSGFDSVAG</sequence>
<comment type="caution">
    <text evidence="7">The sequence shown here is derived from an EMBL/GenBank/DDBJ whole genome shotgun (WGS) entry which is preliminary data.</text>
</comment>
<dbReference type="InterPro" id="IPR037138">
    <property type="entry name" value="His_deacetylse_dom_sf"/>
</dbReference>
<dbReference type="SUPFAM" id="SSF52768">
    <property type="entry name" value="Arginase/deacetylase"/>
    <property type="match status" value="1"/>
</dbReference>
<dbReference type="GO" id="GO:0046872">
    <property type="term" value="F:metal ion binding"/>
    <property type="evidence" value="ECO:0007669"/>
    <property type="project" value="UniProtKB-KW"/>
</dbReference>